<dbReference type="AlphaFoldDB" id="A0A9Q1JP73"/>
<dbReference type="Proteomes" id="UP001153076">
    <property type="component" value="Unassembled WGS sequence"/>
</dbReference>
<organism evidence="1 2">
    <name type="scientific">Carnegiea gigantea</name>
    <dbReference type="NCBI Taxonomy" id="171969"/>
    <lineage>
        <taxon>Eukaryota</taxon>
        <taxon>Viridiplantae</taxon>
        <taxon>Streptophyta</taxon>
        <taxon>Embryophyta</taxon>
        <taxon>Tracheophyta</taxon>
        <taxon>Spermatophyta</taxon>
        <taxon>Magnoliopsida</taxon>
        <taxon>eudicotyledons</taxon>
        <taxon>Gunneridae</taxon>
        <taxon>Pentapetalae</taxon>
        <taxon>Caryophyllales</taxon>
        <taxon>Cactineae</taxon>
        <taxon>Cactaceae</taxon>
        <taxon>Cactoideae</taxon>
        <taxon>Echinocereeae</taxon>
        <taxon>Carnegiea</taxon>
    </lineage>
</organism>
<sequence length="247" mass="26962">MPLVHFINGGLRCSFPRLAVHMPMTSRGNEVIYLTRTFQKMKANMVRSPKPFVPPIEDGSSRVKIPGIDASILVTPIPTIPIQSIAPLPWVTNDIKENFESSPAEMTSYPSEFMSQVPKSNGVNFKEELAHVLPSGSQCFPSIGRIPSFGKNLFDSGSRLDGLKGVCSPDDGEVEANAPSLVPHPQHPLRAPQGGISIFNAITIMKEVDKNAARVFGKAILDKVSRFPFYGLPSLKGDFDNLYATIL</sequence>
<reference evidence="1" key="1">
    <citation type="submission" date="2022-04" db="EMBL/GenBank/DDBJ databases">
        <title>Carnegiea gigantea Genome sequencing and assembly v2.</title>
        <authorList>
            <person name="Copetti D."/>
            <person name="Sanderson M.J."/>
            <person name="Burquez A."/>
            <person name="Wojciechowski M.F."/>
        </authorList>
    </citation>
    <scope>NUCLEOTIDE SEQUENCE</scope>
    <source>
        <strain evidence="1">SGP5-SGP5p</strain>
        <tissue evidence="1">Aerial part</tissue>
    </source>
</reference>
<accession>A0A9Q1JP73</accession>
<name>A0A9Q1JP73_9CARY</name>
<comment type="caution">
    <text evidence="1">The sequence shown here is derived from an EMBL/GenBank/DDBJ whole genome shotgun (WGS) entry which is preliminary data.</text>
</comment>
<keyword evidence="2" id="KW-1185">Reference proteome</keyword>
<evidence type="ECO:0000313" key="1">
    <source>
        <dbReference type="EMBL" id="KAJ8428075.1"/>
    </source>
</evidence>
<dbReference type="EMBL" id="JAKOGI010001055">
    <property type="protein sequence ID" value="KAJ8428075.1"/>
    <property type="molecule type" value="Genomic_DNA"/>
</dbReference>
<proteinExistence type="predicted"/>
<evidence type="ECO:0000313" key="2">
    <source>
        <dbReference type="Proteomes" id="UP001153076"/>
    </source>
</evidence>
<gene>
    <name evidence="1" type="ORF">Cgig2_006798</name>
</gene>
<protein>
    <submittedName>
        <fullName evidence="1">Uncharacterized protein</fullName>
    </submittedName>
</protein>